<keyword evidence="5 6" id="KW-0456">Lyase</keyword>
<dbReference type="KEGG" id="svp:Pan189_29690"/>
<evidence type="ECO:0000256" key="4">
    <source>
        <dbReference type="ARBA" id="ARBA00023102"/>
    </source>
</evidence>
<comment type="subcellular location">
    <subcellularLocation>
        <location evidence="6 7">Cytoplasm</location>
    </subcellularLocation>
</comment>
<dbReference type="InterPro" id="IPR038494">
    <property type="entry name" value="IGPD_sf"/>
</dbReference>
<keyword evidence="4 6" id="KW-0368">Histidine biosynthesis</keyword>
<keyword evidence="6" id="KW-0963">Cytoplasm</keyword>
<name>A0A517R3X1_9PLAN</name>
<dbReference type="CDD" id="cd07914">
    <property type="entry name" value="IGPD"/>
    <property type="match status" value="1"/>
</dbReference>
<dbReference type="InterPro" id="IPR020565">
    <property type="entry name" value="ImidazoleglycerP_deHydtase_CS"/>
</dbReference>
<keyword evidence="3 6" id="KW-0028">Amino-acid biosynthesis</keyword>
<dbReference type="PANTHER" id="PTHR23133:SF2">
    <property type="entry name" value="IMIDAZOLEGLYCEROL-PHOSPHATE DEHYDRATASE"/>
    <property type="match status" value="1"/>
</dbReference>
<evidence type="ECO:0000256" key="7">
    <source>
        <dbReference type="RuleBase" id="RU000599"/>
    </source>
</evidence>
<keyword evidence="9" id="KW-1185">Reference proteome</keyword>
<dbReference type="Gene3D" id="3.30.230.40">
    <property type="entry name" value="Imidazole glycerol phosphate dehydratase, domain 1"/>
    <property type="match status" value="2"/>
</dbReference>
<evidence type="ECO:0000256" key="5">
    <source>
        <dbReference type="ARBA" id="ARBA00023239"/>
    </source>
</evidence>
<dbReference type="PANTHER" id="PTHR23133">
    <property type="entry name" value="IMIDAZOLEGLYCEROL-PHOSPHATE DEHYDRATASE HIS7"/>
    <property type="match status" value="1"/>
</dbReference>
<dbReference type="Proteomes" id="UP000317318">
    <property type="component" value="Chromosome"/>
</dbReference>
<dbReference type="AlphaFoldDB" id="A0A517R3X1"/>
<dbReference type="GO" id="GO:0000105">
    <property type="term" value="P:L-histidine biosynthetic process"/>
    <property type="evidence" value="ECO:0007669"/>
    <property type="project" value="UniProtKB-UniRule"/>
</dbReference>
<dbReference type="FunFam" id="3.30.230.40:FF:000003">
    <property type="entry name" value="Imidazoleglycerol-phosphate dehydratase HisB"/>
    <property type="match status" value="1"/>
</dbReference>
<comment type="similarity">
    <text evidence="6 7">Belongs to the imidazoleglycerol-phosphate dehydratase family.</text>
</comment>
<evidence type="ECO:0000256" key="6">
    <source>
        <dbReference type="HAMAP-Rule" id="MF_00076"/>
    </source>
</evidence>
<dbReference type="FunFam" id="3.30.230.40:FF:000001">
    <property type="entry name" value="Imidazoleglycerol-phosphate dehydratase HisB"/>
    <property type="match status" value="1"/>
</dbReference>
<dbReference type="SUPFAM" id="SSF54211">
    <property type="entry name" value="Ribosomal protein S5 domain 2-like"/>
    <property type="match status" value="2"/>
</dbReference>
<evidence type="ECO:0000313" key="9">
    <source>
        <dbReference type="Proteomes" id="UP000317318"/>
    </source>
</evidence>
<dbReference type="GO" id="GO:0004424">
    <property type="term" value="F:imidazoleglycerol-phosphate dehydratase activity"/>
    <property type="evidence" value="ECO:0007669"/>
    <property type="project" value="UniProtKB-UniRule"/>
</dbReference>
<evidence type="ECO:0000256" key="2">
    <source>
        <dbReference type="ARBA" id="ARBA00016664"/>
    </source>
</evidence>
<dbReference type="Pfam" id="PF00475">
    <property type="entry name" value="IGPD"/>
    <property type="match status" value="1"/>
</dbReference>
<comment type="catalytic activity">
    <reaction evidence="6 7">
        <text>D-erythro-1-(imidazol-4-yl)glycerol 3-phosphate = 3-(imidazol-4-yl)-2-oxopropyl phosphate + H2O</text>
        <dbReference type="Rhea" id="RHEA:11040"/>
        <dbReference type="ChEBI" id="CHEBI:15377"/>
        <dbReference type="ChEBI" id="CHEBI:57766"/>
        <dbReference type="ChEBI" id="CHEBI:58278"/>
        <dbReference type="EC" id="4.2.1.19"/>
    </reaction>
</comment>
<evidence type="ECO:0000256" key="3">
    <source>
        <dbReference type="ARBA" id="ARBA00022605"/>
    </source>
</evidence>
<protein>
    <recommendedName>
        <fullName evidence="2 6">Imidazoleglycerol-phosphate dehydratase</fullName>
        <shortName evidence="6">IGPD</shortName>
        <ecNumber evidence="6 7">4.2.1.19</ecNumber>
    </recommendedName>
</protein>
<dbReference type="GO" id="GO:0005737">
    <property type="term" value="C:cytoplasm"/>
    <property type="evidence" value="ECO:0007669"/>
    <property type="project" value="UniProtKB-SubCell"/>
</dbReference>
<sequence length="195" mass="21149">MPRTATINRSTKETTIELSLDLDGAGNSDIATGVGFFDHMLTLLARHGLFDLNVKADGDLDVDAHHTVEDVGICLGQAMREALGDKKGLTRYGSITLPMEETLITSAVDLGGRMMLVFDVAFETEKIGDFDTQLVREFWQAVASNVPMNLHLIRHHGENSHHVAEGVFKATARALRTAVAIDPREPGVPSSKGTL</sequence>
<dbReference type="InterPro" id="IPR000807">
    <property type="entry name" value="ImidazoleglycerolP_deHydtase"/>
</dbReference>
<dbReference type="NCBIfam" id="NF002111">
    <property type="entry name" value="PRK00951.2-1"/>
    <property type="match status" value="1"/>
</dbReference>
<dbReference type="EC" id="4.2.1.19" evidence="6 7"/>
<dbReference type="PROSITE" id="PS00955">
    <property type="entry name" value="IGP_DEHYDRATASE_2"/>
    <property type="match status" value="1"/>
</dbReference>
<reference evidence="8 9" key="1">
    <citation type="submission" date="2019-02" db="EMBL/GenBank/DDBJ databases">
        <title>Deep-cultivation of Planctomycetes and their phenomic and genomic characterization uncovers novel biology.</title>
        <authorList>
            <person name="Wiegand S."/>
            <person name="Jogler M."/>
            <person name="Boedeker C."/>
            <person name="Pinto D."/>
            <person name="Vollmers J."/>
            <person name="Rivas-Marin E."/>
            <person name="Kohn T."/>
            <person name="Peeters S.H."/>
            <person name="Heuer A."/>
            <person name="Rast P."/>
            <person name="Oberbeckmann S."/>
            <person name="Bunk B."/>
            <person name="Jeske O."/>
            <person name="Meyerdierks A."/>
            <person name="Storesund J.E."/>
            <person name="Kallscheuer N."/>
            <person name="Luecker S."/>
            <person name="Lage O.M."/>
            <person name="Pohl T."/>
            <person name="Merkel B.J."/>
            <person name="Hornburger P."/>
            <person name="Mueller R.-W."/>
            <person name="Bruemmer F."/>
            <person name="Labrenz M."/>
            <person name="Spormann A.M."/>
            <person name="Op den Camp H."/>
            <person name="Overmann J."/>
            <person name="Amann R."/>
            <person name="Jetten M.S.M."/>
            <person name="Mascher T."/>
            <person name="Medema M.H."/>
            <person name="Devos D.P."/>
            <person name="Kaster A.-K."/>
            <person name="Ovreas L."/>
            <person name="Rohde M."/>
            <person name="Galperin M.Y."/>
            <person name="Jogler C."/>
        </authorList>
    </citation>
    <scope>NUCLEOTIDE SEQUENCE [LARGE SCALE GENOMIC DNA]</scope>
    <source>
        <strain evidence="8 9">Pan189</strain>
    </source>
</reference>
<dbReference type="InterPro" id="IPR020568">
    <property type="entry name" value="Ribosomal_Su5_D2-typ_SF"/>
</dbReference>
<evidence type="ECO:0000313" key="8">
    <source>
        <dbReference type="EMBL" id="QDT38574.1"/>
    </source>
</evidence>
<organism evidence="8 9">
    <name type="scientific">Stratiformator vulcanicus</name>
    <dbReference type="NCBI Taxonomy" id="2527980"/>
    <lineage>
        <taxon>Bacteria</taxon>
        <taxon>Pseudomonadati</taxon>
        <taxon>Planctomycetota</taxon>
        <taxon>Planctomycetia</taxon>
        <taxon>Planctomycetales</taxon>
        <taxon>Planctomycetaceae</taxon>
        <taxon>Stratiformator</taxon>
    </lineage>
</organism>
<evidence type="ECO:0000256" key="1">
    <source>
        <dbReference type="ARBA" id="ARBA00005047"/>
    </source>
</evidence>
<dbReference type="OrthoDB" id="9790411at2"/>
<dbReference type="UniPathway" id="UPA00031">
    <property type="reaction ID" value="UER00011"/>
</dbReference>
<dbReference type="NCBIfam" id="NF002109">
    <property type="entry name" value="PRK00951.1-5"/>
    <property type="match status" value="1"/>
</dbReference>
<dbReference type="NCBIfam" id="NF002114">
    <property type="entry name" value="PRK00951.2-4"/>
    <property type="match status" value="1"/>
</dbReference>
<dbReference type="RefSeq" id="WP_145364670.1">
    <property type="nucleotide sequence ID" value="NZ_CP036268.1"/>
</dbReference>
<dbReference type="HAMAP" id="MF_00076">
    <property type="entry name" value="HisB"/>
    <property type="match status" value="1"/>
</dbReference>
<gene>
    <name evidence="6 8" type="primary">hisB</name>
    <name evidence="8" type="ORF">Pan189_29690</name>
</gene>
<comment type="pathway">
    <text evidence="1 6 7">Amino-acid biosynthesis; L-histidine biosynthesis; L-histidine from 5-phospho-alpha-D-ribose 1-diphosphate: step 6/9.</text>
</comment>
<proteinExistence type="inferred from homology"/>
<dbReference type="PROSITE" id="PS00954">
    <property type="entry name" value="IGP_DEHYDRATASE_1"/>
    <property type="match status" value="1"/>
</dbReference>
<accession>A0A517R3X1</accession>
<dbReference type="EMBL" id="CP036268">
    <property type="protein sequence ID" value="QDT38574.1"/>
    <property type="molecule type" value="Genomic_DNA"/>
</dbReference>